<feature type="domain" description="GFO/IDH/MocA-like oxidoreductase" evidence="3">
    <location>
        <begin position="132"/>
        <end position="242"/>
    </location>
</feature>
<evidence type="ECO:0000256" key="1">
    <source>
        <dbReference type="ARBA" id="ARBA00023027"/>
    </source>
</evidence>
<accession>C5BVD1</accession>
<feature type="domain" description="Gfo/Idh/MocA-like oxidoreductase N-terminal" evidence="2">
    <location>
        <begin position="6"/>
        <end position="123"/>
    </location>
</feature>
<protein>
    <submittedName>
        <fullName evidence="4">Oxidoreductase domain protein</fullName>
    </submittedName>
</protein>
<dbReference type="RefSeq" id="WP_015882758.1">
    <property type="nucleotide sequence ID" value="NC_012669.1"/>
</dbReference>
<dbReference type="EMBL" id="CP001618">
    <property type="protein sequence ID" value="ACQ80518.1"/>
    <property type="molecule type" value="Genomic_DNA"/>
</dbReference>
<dbReference type="Pfam" id="PF01408">
    <property type="entry name" value="GFO_IDH_MocA"/>
    <property type="match status" value="1"/>
</dbReference>
<dbReference type="AlphaFoldDB" id="C5BVD1"/>
<dbReference type="Gene3D" id="3.30.360.10">
    <property type="entry name" value="Dihydrodipicolinate Reductase, domain 2"/>
    <property type="match status" value="1"/>
</dbReference>
<dbReference type="eggNOG" id="COG0673">
    <property type="taxonomic scope" value="Bacteria"/>
</dbReference>
<dbReference type="SUPFAM" id="SSF55347">
    <property type="entry name" value="Glyceraldehyde-3-phosphate dehydrogenase-like, C-terminal domain"/>
    <property type="match status" value="1"/>
</dbReference>
<dbReference type="KEGG" id="bcv:Bcav_2267"/>
<dbReference type="Gene3D" id="3.40.50.720">
    <property type="entry name" value="NAD(P)-binding Rossmann-like Domain"/>
    <property type="match status" value="1"/>
</dbReference>
<dbReference type="OrthoDB" id="179913at2"/>
<evidence type="ECO:0000313" key="5">
    <source>
        <dbReference type="Proteomes" id="UP000007962"/>
    </source>
</evidence>
<organism evidence="4 5">
    <name type="scientific">Beutenbergia cavernae (strain ATCC BAA-8 / DSM 12333 / CCUG 43141 / JCM 11478 / NBRC 16432 / NCIMB 13614 / HKI 0122)</name>
    <dbReference type="NCBI Taxonomy" id="471853"/>
    <lineage>
        <taxon>Bacteria</taxon>
        <taxon>Bacillati</taxon>
        <taxon>Actinomycetota</taxon>
        <taxon>Actinomycetes</taxon>
        <taxon>Micrococcales</taxon>
        <taxon>Beutenbergiaceae</taxon>
        <taxon>Beutenbergia</taxon>
    </lineage>
</organism>
<dbReference type="InterPro" id="IPR000683">
    <property type="entry name" value="Gfo/Idh/MocA-like_OxRdtase_N"/>
</dbReference>
<dbReference type="InterPro" id="IPR051450">
    <property type="entry name" value="Gfo/Idh/MocA_Oxidoreductases"/>
</dbReference>
<dbReference type="Pfam" id="PF22725">
    <property type="entry name" value="GFO_IDH_MocA_C3"/>
    <property type="match status" value="1"/>
</dbReference>
<evidence type="ECO:0000259" key="3">
    <source>
        <dbReference type="Pfam" id="PF22725"/>
    </source>
</evidence>
<dbReference type="HOGENOM" id="CLU_023194_1_3_11"/>
<dbReference type="PANTHER" id="PTHR43377">
    <property type="entry name" value="BILIVERDIN REDUCTASE A"/>
    <property type="match status" value="1"/>
</dbReference>
<dbReference type="PANTHER" id="PTHR43377:SF1">
    <property type="entry name" value="BILIVERDIN REDUCTASE A"/>
    <property type="match status" value="1"/>
</dbReference>
<name>C5BVD1_BEUC1</name>
<dbReference type="SUPFAM" id="SSF51735">
    <property type="entry name" value="NAD(P)-binding Rossmann-fold domains"/>
    <property type="match status" value="1"/>
</dbReference>
<evidence type="ECO:0000259" key="2">
    <source>
        <dbReference type="Pfam" id="PF01408"/>
    </source>
</evidence>
<dbReference type="InterPro" id="IPR055170">
    <property type="entry name" value="GFO_IDH_MocA-like_dom"/>
</dbReference>
<dbReference type="InterPro" id="IPR036291">
    <property type="entry name" value="NAD(P)-bd_dom_sf"/>
</dbReference>
<dbReference type="Proteomes" id="UP000007962">
    <property type="component" value="Chromosome"/>
</dbReference>
<keyword evidence="1" id="KW-0520">NAD</keyword>
<gene>
    <name evidence="4" type="ordered locus">Bcav_2267</name>
</gene>
<keyword evidence="5" id="KW-1185">Reference proteome</keyword>
<proteinExistence type="predicted"/>
<evidence type="ECO:0000313" key="4">
    <source>
        <dbReference type="EMBL" id="ACQ80518.1"/>
    </source>
</evidence>
<dbReference type="GO" id="GO:0000166">
    <property type="term" value="F:nucleotide binding"/>
    <property type="evidence" value="ECO:0007669"/>
    <property type="project" value="InterPro"/>
</dbReference>
<dbReference type="STRING" id="471853.Bcav_2267"/>
<sequence>MTDERLRVAVVGAGGWGRQHVRAFSAREDVRVVGVAARTLAHAEQRAAGVGARGYDDVDRMLDVERPDLVSVCLPNTAHYAPTLHLLERGVPLLVEKPLAFDLDEGRRLVAEAERRGTFFAINFNHRFATPVRMARAAVDAGELGRLSFATWRFGGEGGTGSGPDGNLIETQCHGFDMLEHLAGPISSVSAEFTQFPDRGHSTVSIALAFASGAVGSLVGSYDTSYAYPETHRLELDGDGGRALVVDTVRRFELARTGETTRRVWEAGYFDDRGRAFEATFDDHLDALIPALRAGGEPPVHARAGLRALELAHAAIRSYATGRRESVPSE</sequence>
<reference evidence="4 5" key="1">
    <citation type="journal article" date="2009" name="Stand. Genomic Sci.">
        <title>Complete genome sequence of Beutenbergia cavernae type strain (HKI 0122).</title>
        <authorList>
            <person name="Land M."/>
            <person name="Pukall R."/>
            <person name="Abt B."/>
            <person name="Goker M."/>
            <person name="Rohde M."/>
            <person name="Glavina Del Rio T."/>
            <person name="Tice H."/>
            <person name="Copeland A."/>
            <person name="Cheng J.F."/>
            <person name="Lucas S."/>
            <person name="Chen F."/>
            <person name="Nolan M."/>
            <person name="Bruce D."/>
            <person name="Goodwin L."/>
            <person name="Pitluck S."/>
            <person name="Ivanova N."/>
            <person name="Mavromatis K."/>
            <person name="Ovchinnikova G."/>
            <person name="Pati A."/>
            <person name="Chen A."/>
            <person name="Palaniappan K."/>
            <person name="Hauser L."/>
            <person name="Chang Y.J."/>
            <person name="Jefferies C.C."/>
            <person name="Saunders E."/>
            <person name="Brettin T."/>
            <person name="Detter J.C."/>
            <person name="Han C."/>
            <person name="Chain P."/>
            <person name="Bristow J."/>
            <person name="Eisen J.A."/>
            <person name="Markowitz V."/>
            <person name="Hugenholtz P."/>
            <person name="Kyrpides N.C."/>
            <person name="Klenk H.P."/>
            <person name="Lapidus A."/>
        </authorList>
    </citation>
    <scope>NUCLEOTIDE SEQUENCE [LARGE SCALE GENOMIC DNA]</scope>
    <source>
        <strain evidence="5">ATCC BAA-8 / DSM 12333 / NBRC 16432</strain>
    </source>
</reference>